<dbReference type="InterPro" id="IPR050523">
    <property type="entry name" value="AKR_Detox_Biosynth"/>
</dbReference>
<dbReference type="InterPro" id="IPR036812">
    <property type="entry name" value="NAD(P)_OxRdtase_dom_sf"/>
</dbReference>
<dbReference type="GO" id="GO:0016491">
    <property type="term" value="F:oxidoreductase activity"/>
    <property type="evidence" value="ECO:0007669"/>
    <property type="project" value="UniProtKB-KW"/>
</dbReference>
<feature type="domain" description="NADP-dependent oxidoreductase" evidence="2">
    <location>
        <begin position="15"/>
        <end position="320"/>
    </location>
</feature>
<dbReference type="AlphaFoldDB" id="A0A0R2EYU0"/>
<dbReference type="FunFam" id="3.20.20.100:FF:000004">
    <property type="entry name" value="Oxidoreductase, aldo/keto reductase"/>
    <property type="match status" value="1"/>
</dbReference>
<dbReference type="SUPFAM" id="SSF51430">
    <property type="entry name" value="NAD(P)-linked oxidoreductase"/>
    <property type="match status" value="1"/>
</dbReference>
<organism evidence="3 4">
    <name type="scientific">Secundilactobacillus similis DSM 23365 = JCM 2765</name>
    <dbReference type="NCBI Taxonomy" id="1423804"/>
    <lineage>
        <taxon>Bacteria</taxon>
        <taxon>Bacillati</taxon>
        <taxon>Bacillota</taxon>
        <taxon>Bacilli</taxon>
        <taxon>Lactobacillales</taxon>
        <taxon>Lactobacillaceae</taxon>
        <taxon>Secundilactobacillus</taxon>
    </lineage>
</organism>
<dbReference type="OrthoDB" id="9773828at2"/>
<evidence type="ECO:0000256" key="1">
    <source>
        <dbReference type="ARBA" id="ARBA00023002"/>
    </source>
</evidence>
<gene>
    <name evidence="3" type="ORF">FD14_GL001012</name>
</gene>
<dbReference type="GO" id="GO:0005829">
    <property type="term" value="C:cytosol"/>
    <property type="evidence" value="ECO:0007669"/>
    <property type="project" value="TreeGrafter"/>
</dbReference>
<dbReference type="RefSeq" id="WP_054735928.1">
    <property type="nucleotide sequence ID" value="NZ_AYZM01000111.1"/>
</dbReference>
<dbReference type="Proteomes" id="UP000051442">
    <property type="component" value="Unassembled WGS sequence"/>
</dbReference>
<sequence length="321" mass="35751">MQTQHLGTSNLNISRIGLGTMAFGRWISEADSFNILDHALDNGINLVDTADYYGPGQDQPIAFGDGTSETIIGHWLQQHPGRRNDMILATKVGQNTDPEHHHPSLSKAHIRTQIDGSLTRLHTNYLDLYQAHRFDDQVPLEETLTTLSELVDVGKIRYYGVSNYTAEQLRAALDIIKTRHLHPMTSVQNRYNLLTTQTNQPGLDFANTHNIGFLAYSPLARGVLTGKYLTGNVPADSRRAHGERLIDDYFNDQTAETVQRFKVLADEAGIPMTQLAFAWLLKQPGITTALFGASKVRYFDDILAAEALQLSPDLVTELAQL</sequence>
<reference evidence="3 4" key="1">
    <citation type="journal article" date="2015" name="Genome Announc.">
        <title>Expanding the biotechnology potential of lactobacilli through comparative genomics of 213 strains and associated genera.</title>
        <authorList>
            <person name="Sun Z."/>
            <person name="Harris H.M."/>
            <person name="McCann A."/>
            <person name="Guo C."/>
            <person name="Argimon S."/>
            <person name="Zhang W."/>
            <person name="Yang X."/>
            <person name="Jeffery I.B."/>
            <person name="Cooney J.C."/>
            <person name="Kagawa T.F."/>
            <person name="Liu W."/>
            <person name="Song Y."/>
            <person name="Salvetti E."/>
            <person name="Wrobel A."/>
            <person name="Rasinkangas P."/>
            <person name="Parkhill J."/>
            <person name="Rea M.C."/>
            <person name="O'Sullivan O."/>
            <person name="Ritari J."/>
            <person name="Douillard F.P."/>
            <person name="Paul Ross R."/>
            <person name="Yang R."/>
            <person name="Briner A.E."/>
            <person name="Felis G.E."/>
            <person name="de Vos W.M."/>
            <person name="Barrangou R."/>
            <person name="Klaenhammer T.R."/>
            <person name="Caufield P.W."/>
            <person name="Cui Y."/>
            <person name="Zhang H."/>
            <person name="O'Toole P.W."/>
        </authorList>
    </citation>
    <scope>NUCLEOTIDE SEQUENCE [LARGE SCALE GENOMIC DNA]</scope>
    <source>
        <strain evidence="3 4">DSM 23365</strain>
    </source>
</reference>
<keyword evidence="1" id="KW-0560">Oxidoreductase</keyword>
<keyword evidence="4" id="KW-1185">Reference proteome</keyword>
<evidence type="ECO:0000313" key="3">
    <source>
        <dbReference type="EMBL" id="KRN21570.1"/>
    </source>
</evidence>
<accession>A0A0R2EYU0</accession>
<dbReference type="PATRIC" id="fig|1423804.4.peg.1090"/>
<comment type="caution">
    <text evidence="3">The sequence shown here is derived from an EMBL/GenBank/DDBJ whole genome shotgun (WGS) entry which is preliminary data.</text>
</comment>
<protein>
    <submittedName>
        <fullName evidence="3">Oxidoreductase, aldo keto reductase family protein</fullName>
    </submittedName>
</protein>
<evidence type="ECO:0000259" key="2">
    <source>
        <dbReference type="Pfam" id="PF00248"/>
    </source>
</evidence>
<dbReference type="PANTHER" id="PTHR43364:SF4">
    <property type="entry name" value="NAD(P)-LINKED OXIDOREDUCTASE SUPERFAMILY PROTEIN"/>
    <property type="match status" value="1"/>
</dbReference>
<dbReference type="EMBL" id="AYZM01000111">
    <property type="protein sequence ID" value="KRN21570.1"/>
    <property type="molecule type" value="Genomic_DNA"/>
</dbReference>
<dbReference type="Gene3D" id="3.20.20.100">
    <property type="entry name" value="NADP-dependent oxidoreductase domain"/>
    <property type="match status" value="1"/>
</dbReference>
<proteinExistence type="predicted"/>
<dbReference type="STRING" id="1423804.FD14_GL001012"/>
<dbReference type="Pfam" id="PF00248">
    <property type="entry name" value="Aldo_ket_red"/>
    <property type="match status" value="1"/>
</dbReference>
<evidence type="ECO:0000313" key="4">
    <source>
        <dbReference type="Proteomes" id="UP000051442"/>
    </source>
</evidence>
<name>A0A0R2EYU0_9LACO</name>
<dbReference type="PANTHER" id="PTHR43364">
    <property type="entry name" value="NADH-SPECIFIC METHYLGLYOXAL REDUCTASE-RELATED"/>
    <property type="match status" value="1"/>
</dbReference>
<dbReference type="InterPro" id="IPR023210">
    <property type="entry name" value="NADP_OxRdtase_dom"/>
</dbReference>